<feature type="compositionally biased region" description="Basic residues" evidence="1">
    <location>
        <begin position="305"/>
        <end position="325"/>
    </location>
</feature>
<evidence type="ECO:0000313" key="3">
    <source>
        <dbReference type="Proteomes" id="UP000269539"/>
    </source>
</evidence>
<organism evidence="2 3">
    <name type="scientific">Hortaea werneckii</name>
    <name type="common">Black yeast</name>
    <name type="synonym">Cladosporium werneckii</name>
    <dbReference type="NCBI Taxonomy" id="91943"/>
    <lineage>
        <taxon>Eukaryota</taxon>
        <taxon>Fungi</taxon>
        <taxon>Dikarya</taxon>
        <taxon>Ascomycota</taxon>
        <taxon>Pezizomycotina</taxon>
        <taxon>Dothideomycetes</taxon>
        <taxon>Dothideomycetidae</taxon>
        <taxon>Mycosphaerellales</taxon>
        <taxon>Teratosphaeriaceae</taxon>
        <taxon>Hortaea</taxon>
    </lineage>
</organism>
<dbReference type="Proteomes" id="UP000269539">
    <property type="component" value="Unassembled WGS sequence"/>
</dbReference>
<evidence type="ECO:0000313" key="2">
    <source>
        <dbReference type="EMBL" id="RMY48592.1"/>
    </source>
</evidence>
<accession>A0A3M7C8X5</accession>
<name>A0A3M7C8X5_HORWE</name>
<feature type="region of interest" description="Disordered" evidence="1">
    <location>
        <begin position="294"/>
        <end position="328"/>
    </location>
</feature>
<dbReference type="EMBL" id="QWIO01002959">
    <property type="protein sequence ID" value="RMY48592.1"/>
    <property type="molecule type" value="Genomic_DNA"/>
</dbReference>
<dbReference type="AlphaFoldDB" id="A0A3M7C8X5"/>
<proteinExistence type="predicted"/>
<protein>
    <submittedName>
        <fullName evidence="2">Uncharacterized protein</fullName>
    </submittedName>
</protein>
<feature type="region of interest" description="Disordered" evidence="1">
    <location>
        <begin position="232"/>
        <end position="257"/>
    </location>
</feature>
<reference evidence="2 3" key="1">
    <citation type="journal article" date="2018" name="BMC Genomics">
        <title>Genomic evidence for intraspecific hybridization in a clonal and extremely halotolerant yeast.</title>
        <authorList>
            <person name="Gostincar C."/>
            <person name="Stajich J.E."/>
            <person name="Zupancic J."/>
            <person name="Zalar P."/>
            <person name="Gunde-Cimerman N."/>
        </authorList>
    </citation>
    <scope>NUCLEOTIDE SEQUENCE [LARGE SCALE GENOMIC DNA]</scope>
    <source>
        <strain evidence="2 3">EXF-10513</strain>
    </source>
</reference>
<comment type="caution">
    <text evidence="2">The sequence shown here is derived from an EMBL/GenBank/DDBJ whole genome shotgun (WGS) entry which is preliminary data.</text>
</comment>
<dbReference type="VEuPathDB" id="FungiDB:BTJ68_02669"/>
<evidence type="ECO:0000256" key="1">
    <source>
        <dbReference type="SAM" id="MobiDB-lite"/>
    </source>
</evidence>
<gene>
    <name evidence="2" type="ORF">D0864_14868</name>
</gene>
<sequence>MLQDFEDLDKDTQRGRMSYYHTHEAEDSIHVAVSSDYWLQLREQWSELPEPPESLKEIDDDDHVPERMGDIMPLWLERIWRQSKSSKGKDKEKQRRKKYLKKMGGKYAERFSTSFVAASVVPNLFPTVRVYDYDISDLEDRDHDIASPDPAPFDWYLDDDDDDEIDMQKKKKKKKEKFYKFKVPEPPAKSSPPGPAYSSQALSLMKYRQYYANLTHINNDFAVQRSDEDADAEKWTKGKHKGKRPHDRDHEPNPRPFKYQLHYDTQEDDVYHLEDLTMPNLIDLARRIGGFVPESSSTVTSEATKKKHKKGKKKHGKGKHGKNHARQNEAWYTFIRRAFVETKDSREIEKEFGDG</sequence>